<sequence>MTTLAAHLVVGNIHIGATPAAQCVADNAMDMMPRSTRPTLNMIKRSQPYLMVKFVKQLPCDLEFALTFEKHLRHWQLPHFTSQPNEANYNSTLVPVKNAPALLKKLKLLPEMRESHTRILVSRKRSVTSDVSSFRNHILHWQKLPLRWMLLDPS</sequence>
<name>A0ABN9PMM8_9DINO</name>
<dbReference type="EMBL" id="CAUYUJ010000624">
    <property type="protein sequence ID" value="CAK0791627.1"/>
    <property type="molecule type" value="Genomic_DNA"/>
</dbReference>
<reference evidence="1" key="1">
    <citation type="submission" date="2023-10" db="EMBL/GenBank/DDBJ databases">
        <authorList>
            <person name="Chen Y."/>
            <person name="Shah S."/>
            <person name="Dougan E. K."/>
            <person name="Thang M."/>
            <person name="Chan C."/>
        </authorList>
    </citation>
    <scope>NUCLEOTIDE SEQUENCE [LARGE SCALE GENOMIC DNA]</scope>
</reference>
<keyword evidence="2" id="KW-1185">Reference proteome</keyword>
<evidence type="ECO:0000313" key="1">
    <source>
        <dbReference type="EMBL" id="CAK0791627.1"/>
    </source>
</evidence>
<accession>A0ABN9PMM8</accession>
<gene>
    <name evidence="1" type="ORF">PCOR1329_LOCUS2469</name>
</gene>
<organism evidence="1 2">
    <name type="scientific">Prorocentrum cordatum</name>
    <dbReference type="NCBI Taxonomy" id="2364126"/>
    <lineage>
        <taxon>Eukaryota</taxon>
        <taxon>Sar</taxon>
        <taxon>Alveolata</taxon>
        <taxon>Dinophyceae</taxon>
        <taxon>Prorocentrales</taxon>
        <taxon>Prorocentraceae</taxon>
        <taxon>Prorocentrum</taxon>
    </lineage>
</organism>
<protein>
    <submittedName>
        <fullName evidence="1">Uncharacterized protein</fullName>
    </submittedName>
</protein>
<comment type="caution">
    <text evidence="1">The sequence shown here is derived from an EMBL/GenBank/DDBJ whole genome shotgun (WGS) entry which is preliminary data.</text>
</comment>
<dbReference type="Proteomes" id="UP001189429">
    <property type="component" value="Unassembled WGS sequence"/>
</dbReference>
<proteinExistence type="predicted"/>
<evidence type="ECO:0000313" key="2">
    <source>
        <dbReference type="Proteomes" id="UP001189429"/>
    </source>
</evidence>